<feature type="transmembrane region" description="Helical" evidence="5">
    <location>
        <begin position="6"/>
        <end position="25"/>
    </location>
</feature>
<proteinExistence type="predicted"/>
<comment type="subcellular location">
    <subcellularLocation>
        <location evidence="1">Membrane</location>
        <topology evidence="1">Multi-pass membrane protein</topology>
    </subcellularLocation>
</comment>
<evidence type="ECO:0000256" key="3">
    <source>
        <dbReference type="ARBA" id="ARBA00022989"/>
    </source>
</evidence>
<feature type="transmembrane region" description="Helical" evidence="5">
    <location>
        <begin position="46"/>
        <end position="70"/>
    </location>
</feature>
<dbReference type="GO" id="GO:0030416">
    <property type="term" value="P:methylamine metabolic process"/>
    <property type="evidence" value="ECO:0007669"/>
    <property type="project" value="InterPro"/>
</dbReference>
<dbReference type="GO" id="GO:0016020">
    <property type="term" value="C:membrane"/>
    <property type="evidence" value="ECO:0007669"/>
    <property type="project" value="UniProtKB-SubCell"/>
</dbReference>
<evidence type="ECO:0000259" key="6">
    <source>
        <dbReference type="Pfam" id="PF07291"/>
    </source>
</evidence>
<dbReference type="EMBL" id="POUB01000012">
    <property type="protein sequence ID" value="PZG02221.1"/>
    <property type="molecule type" value="Genomic_DNA"/>
</dbReference>
<feature type="transmembrane region" description="Helical" evidence="5">
    <location>
        <begin position="76"/>
        <end position="94"/>
    </location>
</feature>
<evidence type="ECO:0000313" key="7">
    <source>
        <dbReference type="EMBL" id="PZG02221.1"/>
    </source>
</evidence>
<feature type="domain" description="Methylamine utilisation protein MauE" evidence="6">
    <location>
        <begin position="6"/>
        <end position="133"/>
    </location>
</feature>
<evidence type="ECO:0000313" key="8">
    <source>
        <dbReference type="Proteomes" id="UP000248749"/>
    </source>
</evidence>
<sequence length="178" mass="17872">MGVSLLVAMLSGGAAIVLLHSAVWKMAHPRVFRQIIQSHGTLVARLARLLAIGVPAVEFGIGAGLLASLAVATVHFVAHLALASAGLAFAAYGVRQLSTGRAVRCGCMGADDMFGADTVLRSALLTAIGIAGALDGPLAPPRVDSGQAWIIVGGGAALVAAVLLVGLKPLARTPVSAR</sequence>
<evidence type="ECO:0000256" key="4">
    <source>
        <dbReference type="ARBA" id="ARBA00023136"/>
    </source>
</evidence>
<keyword evidence="4 5" id="KW-0472">Membrane</keyword>
<evidence type="ECO:0000256" key="1">
    <source>
        <dbReference type="ARBA" id="ARBA00004141"/>
    </source>
</evidence>
<feature type="transmembrane region" description="Helical" evidence="5">
    <location>
        <begin position="146"/>
        <end position="167"/>
    </location>
</feature>
<comment type="caution">
    <text evidence="7">The sequence shown here is derived from an EMBL/GenBank/DDBJ whole genome shotgun (WGS) entry which is preliminary data.</text>
</comment>
<dbReference type="AlphaFoldDB" id="A0A2W2CWB7"/>
<keyword evidence="2 5" id="KW-0812">Transmembrane</keyword>
<feature type="transmembrane region" description="Helical" evidence="5">
    <location>
        <begin position="114"/>
        <end position="134"/>
    </location>
</feature>
<keyword evidence="3 5" id="KW-1133">Transmembrane helix</keyword>
<organism evidence="7 8">
    <name type="scientific">Micromonospora deserti</name>
    <dbReference type="NCBI Taxonomy" id="2070366"/>
    <lineage>
        <taxon>Bacteria</taxon>
        <taxon>Bacillati</taxon>
        <taxon>Actinomycetota</taxon>
        <taxon>Actinomycetes</taxon>
        <taxon>Micromonosporales</taxon>
        <taxon>Micromonosporaceae</taxon>
        <taxon>Micromonospora</taxon>
    </lineage>
</organism>
<evidence type="ECO:0000256" key="2">
    <source>
        <dbReference type="ARBA" id="ARBA00022692"/>
    </source>
</evidence>
<dbReference type="RefSeq" id="WP_111132737.1">
    <property type="nucleotide sequence ID" value="NZ_POUB01000012.1"/>
</dbReference>
<dbReference type="Proteomes" id="UP000248749">
    <property type="component" value="Unassembled WGS sequence"/>
</dbReference>
<evidence type="ECO:0000256" key="5">
    <source>
        <dbReference type="SAM" id="Phobius"/>
    </source>
</evidence>
<gene>
    <name evidence="7" type="ORF">C1I99_03715</name>
</gene>
<protein>
    <recommendedName>
        <fullName evidence="6">Methylamine utilisation protein MauE domain-containing protein</fullName>
    </recommendedName>
</protein>
<name>A0A2W2CWB7_9ACTN</name>
<keyword evidence="8" id="KW-1185">Reference proteome</keyword>
<accession>A0A2W2CWB7</accession>
<reference evidence="7 8" key="1">
    <citation type="submission" date="2018-01" db="EMBL/GenBank/DDBJ databases">
        <title>Draft genome sequence of Salinispora sp. 13K206.</title>
        <authorList>
            <person name="Sahin N."/>
            <person name="Saygin H."/>
            <person name="Ay H."/>
        </authorList>
    </citation>
    <scope>NUCLEOTIDE SEQUENCE [LARGE SCALE GENOMIC DNA]</scope>
    <source>
        <strain evidence="7 8">13K206</strain>
    </source>
</reference>
<dbReference type="InterPro" id="IPR009908">
    <property type="entry name" value="Methylamine_util_MauE"/>
</dbReference>
<dbReference type="Pfam" id="PF07291">
    <property type="entry name" value="MauE"/>
    <property type="match status" value="1"/>
</dbReference>